<sequence length="235" mass="26683">MSVLASCKKIREIVYWTMLSSHALWNLNILPNFDSLKILDLKGQQFPGMETSEMFEARGYLILRSAYCTDQVLGKPGPTREPCLQSPKPMEIKRREGRKERKKGRNDCENNEFIRSVMKLRTLRETVAVKGAERRLRVRAQALGSLRNLEELLLPTGDGIHQVAKLIIRQCLQLCCLQVLTFHHILDDDSVIELVPVARHTLTQLNTDSTVECGGMQSCDHFLLTLLLLLLATSV</sequence>
<evidence type="ECO:0000256" key="1">
    <source>
        <dbReference type="SAM" id="MobiDB-lite"/>
    </source>
</evidence>
<dbReference type="Gene3D" id="3.80.10.10">
    <property type="entry name" value="Ribonuclease Inhibitor"/>
    <property type="match status" value="1"/>
</dbReference>
<evidence type="ECO:0000313" key="3">
    <source>
        <dbReference type="Proteomes" id="UP001623349"/>
    </source>
</evidence>
<name>A0ABQ0FGW8_APOSI</name>
<organism evidence="2 3">
    <name type="scientific">Apodemus speciosus</name>
    <name type="common">Large Japanese field mouse</name>
    <dbReference type="NCBI Taxonomy" id="105296"/>
    <lineage>
        <taxon>Eukaryota</taxon>
        <taxon>Metazoa</taxon>
        <taxon>Chordata</taxon>
        <taxon>Craniata</taxon>
        <taxon>Vertebrata</taxon>
        <taxon>Euteleostomi</taxon>
        <taxon>Mammalia</taxon>
        <taxon>Eutheria</taxon>
        <taxon>Euarchontoglires</taxon>
        <taxon>Glires</taxon>
        <taxon>Rodentia</taxon>
        <taxon>Myomorpha</taxon>
        <taxon>Muroidea</taxon>
        <taxon>Muridae</taxon>
        <taxon>Murinae</taxon>
        <taxon>Apodemus</taxon>
    </lineage>
</organism>
<protein>
    <submittedName>
        <fullName evidence="2">Baculoviral IAP repeat-containing protein 1e</fullName>
    </submittedName>
</protein>
<dbReference type="InterPro" id="IPR028789">
    <property type="entry name" value="Naip"/>
</dbReference>
<dbReference type="EMBL" id="BAAFST010000013">
    <property type="protein sequence ID" value="GAB1298500.1"/>
    <property type="molecule type" value="Genomic_DNA"/>
</dbReference>
<dbReference type="PANTHER" id="PTHR46914">
    <property type="entry name" value="BACULOVIRAL IAP REPEAT-CONTAINING PROTEIN 1"/>
    <property type="match status" value="1"/>
</dbReference>
<keyword evidence="3" id="KW-1185">Reference proteome</keyword>
<evidence type="ECO:0000313" key="2">
    <source>
        <dbReference type="EMBL" id="GAB1298500.1"/>
    </source>
</evidence>
<gene>
    <name evidence="2" type="ORF">APTSU1_001373600</name>
</gene>
<reference evidence="2 3" key="1">
    <citation type="submission" date="2024-08" db="EMBL/GenBank/DDBJ databases">
        <title>The draft genome of Apodemus speciosus.</title>
        <authorList>
            <person name="Nabeshima K."/>
            <person name="Suzuki S."/>
            <person name="Onuma M."/>
        </authorList>
    </citation>
    <scope>NUCLEOTIDE SEQUENCE [LARGE SCALE GENOMIC DNA]</scope>
    <source>
        <strain evidence="2">IB14-021</strain>
    </source>
</reference>
<dbReference type="PANTHER" id="PTHR46914:SF1">
    <property type="entry name" value="BACULOVIRAL IAP REPEAT-CONTAINING PROTEIN 1"/>
    <property type="match status" value="1"/>
</dbReference>
<dbReference type="Proteomes" id="UP001623349">
    <property type="component" value="Unassembled WGS sequence"/>
</dbReference>
<comment type="caution">
    <text evidence="2">The sequence shown here is derived from an EMBL/GenBank/DDBJ whole genome shotgun (WGS) entry which is preliminary data.</text>
</comment>
<accession>A0ABQ0FGW8</accession>
<feature type="region of interest" description="Disordered" evidence="1">
    <location>
        <begin position="78"/>
        <end position="105"/>
    </location>
</feature>
<dbReference type="InterPro" id="IPR032675">
    <property type="entry name" value="LRR_dom_sf"/>
</dbReference>
<proteinExistence type="predicted"/>
<feature type="compositionally biased region" description="Basic and acidic residues" evidence="1">
    <location>
        <begin position="90"/>
        <end position="99"/>
    </location>
</feature>